<comment type="caution">
    <text evidence="1">The sequence shown here is derived from an EMBL/GenBank/DDBJ whole genome shotgun (WGS) entry which is preliminary data.</text>
</comment>
<accession>K1IMQ9</accession>
<dbReference type="HOGENOM" id="CLU_2021810_0_0_6"/>
<evidence type="ECO:0000313" key="1">
    <source>
        <dbReference type="EMBL" id="EKB17192.1"/>
    </source>
</evidence>
<organism evidence="1 2">
    <name type="scientific">Aeromonas veronii AMC34</name>
    <dbReference type="NCBI Taxonomy" id="1073383"/>
    <lineage>
        <taxon>Bacteria</taxon>
        <taxon>Pseudomonadati</taxon>
        <taxon>Pseudomonadota</taxon>
        <taxon>Gammaproteobacteria</taxon>
        <taxon>Aeromonadales</taxon>
        <taxon>Aeromonadaceae</taxon>
        <taxon>Aeromonas</taxon>
    </lineage>
</organism>
<dbReference type="EMBL" id="AGWU01000024">
    <property type="protein sequence ID" value="EKB17192.1"/>
    <property type="molecule type" value="Genomic_DNA"/>
</dbReference>
<reference evidence="1 2" key="1">
    <citation type="submission" date="2012-06" db="EMBL/GenBank/DDBJ databases">
        <title>The Genome Sequence of Aeromonas veronii AMC34.</title>
        <authorList>
            <consortium name="The Broad Institute Genome Sequencing Platform"/>
            <person name="Earl A."/>
            <person name="Ward D."/>
            <person name="Feldgarden M."/>
            <person name="Gevers D."/>
            <person name="Graf J."/>
            <person name="Tomasi A."/>
            <person name="Horneman A."/>
            <person name="Walker B."/>
            <person name="Young S.K."/>
            <person name="Zeng Q."/>
            <person name="Gargeya S."/>
            <person name="Fitzgerald M."/>
            <person name="Haas B."/>
            <person name="Abouelleil A."/>
            <person name="Alvarado L."/>
            <person name="Arachchi H.M."/>
            <person name="Berlin A.M."/>
            <person name="Chapman S.B."/>
            <person name="Goldberg J."/>
            <person name="Griggs A."/>
            <person name="Gujja S."/>
            <person name="Hansen M."/>
            <person name="Howarth C."/>
            <person name="Imamovic A."/>
            <person name="Larimer J."/>
            <person name="McCowan C."/>
            <person name="Montmayeur A."/>
            <person name="Murphy C."/>
            <person name="Neiman D."/>
            <person name="Pearson M."/>
            <person name="Priest M."/>
            <person name="Roberts A."/>
            <person name="Saif S."/>
            <person name="Shea T."/>
            <person name="Sisk P."/>
            <person name="Sykes S."/>
            <person name="Wortman J."/>
            <person name="Nusbaum C."/>
            <person name="Birren B."/>
        </authorList>
    </citation>
    <scope>NUCLEOTIDE SEQUENCE [LARGE SCALE GENOMIC DNA]</scope>
    <source>
        <strain evidence="1 2">AMC34</strain>
    </source>
</reference>
<sequence>MHDVARGSAYQPLPMVIFTRSDNGDLVRLQDVCLPLWMHEHLRRYDRLNYAIHPEPAPAFSFADASPSPHDTVKEYKVALERYYRREIGHAVLEGAVIADRDQADRFIKYHQSASSSVDMAL</sequence>
<dbReference type="Proteomes" id="UP000006087">
    <property type="component" value="Unassembled WGS sequence"/>
</dbReference>
<name>K1IMQ9_AERVE</name>
<protein>
    <submittedName>
        <fullName evidence="1">Uncharacterized protein</fullName>
    </submittedName>
</protein>
<dbReference type="AlphaFoldDB" id="K1IMQ9"/>
<proteinExistence type="predicted"/>
<evidence type="ECO:0000313" key="2">
    <source>
        <dbReference type="Proteomes" id="UP000006087"/>
    </source>
</evidence>
<gene>
    <name evidence="1" type="ORF">HMPREF1168_03419</name>
</gene>